<feature type="chain" id="PRO_5037019739" evidence="4">
    <location>
        <begin position="21"/>
        <end position="517"/>
    </location>
</feature>
<dbReference type="InterPro" id="IPR023765">
    <property type="entry name" value="SBP_5_CS"/>
</dbReference>
<evidence type="ECO:0000259" key="5">
    <source>
        <dbReference type="Pfam" id="PF00496"/>
    </source>
</evidence>
<feature type="domain" description="Solute-binding protein family 5" evidence="5">
    <location>
        <begin position="64"/>
        <end position="418"/>
    </location>
</feature>
<dbReference type="EMBL" id="CAJQUM010000001">
    <property type="protein sequence ID" value="CAG4883099.1"/>
    <property type="molecule type" value="Genomic_DNA"/>
</dbReference>
<gene>
    <name evidence="6" type="ORF">GTOL_10981</name>
</gene>
<dbReference type="Gene3D" id="3.10.105.10">
    <property type="entry name" value="Dipeptide-binding Protein, Domain 3"/>
    <property type="match status" value="1"/>
</dbReference>
<keyword evidence="2" id="KW-0813">Transport</keyword>
<dbReference type="PANTHER" id="PTHR30290">
    <property type="entry name" value="PERIPLASMIC BINDING COMPONENT OF ABC TRANSPORTER"/>
    <property type="match status" value="1"/>
</dbReference>
<keyword evidence="7" id="KW-1185">Reference proteome</keyword>
<comment type="caution">
    <text evidence="6">The sequence shown here is derived from an EMBL/GenBank/DDBJ whole genome shotgun (WGS) entry which is preliminary data.</text>
</comment>
<evidence type="ECO:0000256" key="2">
    <source>
        <dbReference type="ARBA" id="ARBA00022448"/>
    </source>
</evidence>
<sequence length="517" mass="56630">MRPHRFLFLLLLFTCAGTGAADLSIGLAADVSSLDPHYLNVASNNAVASHFFDTLVEVDADGHLIPGLAESWRTINPTTWEFKLRRGVKFSDGSDLTLDDVLFSLDRPAAIVNSPGPFTSFTKPIKSKRVIDADTLQIVTAQPYGPLPLNLASVFIVSRRAAASATSEDFNSGKAIVGSGPYRFVAFRRGESIEMARNEHYWGTKPAWDKVTFRIQTNDATRLASLLAGQTDAIEAVPVADLQRLKHDARFRIEQRVSWRTLFLQLDQGRGVTPDISDSHGKPLTRNPLQDKRVRLAMAKAINRNALVEHTLEGLGIPAADLVAPGIFGHADALQPTAYDPEGAKRLLAEAGYAGGFDLVLHGPNNRYINDGQVLQTIAQFYSRIGIRSRVVTLPLAVYFGKLRAGAYSVGLLGWGSLASDLALRNIVCTPDTNTGAGTWNWSGYSNRDVDATINQALAETDQGKRAKLDVEAATRAINDVAIIPLHHQIVSWAMKKGLRYTPRVDEFTFAQQFRKE</sequence>
<comment type="similarity">
    <text evidence="1">Belongs to the bacterial solute-binding protein 5 family.</text>
</comment>
<evidence type="ECO:0000256" key="1">
    <source>
        <dbReference type="ARBA" id="ARBA00005695"/>
    </source>
</evidence>
<dbReference type="InterPro" id="IPR030678">
    <property type="entry name" value="Peptide/Ni-bd"/>
</dbReference>
<organism evidence="6 7">
    <name type="scientific">Georgfuchsia toluolica</name>
    <dbReference type="NCBI Taxonomy" id="424218"/>
    <lineage>
        <taxon>Bacteria</taxon>
        <taxon>Pseudomonadati</taxon>
        <taxon>Pseudomonadota</taxon>
        <taxon>Betaproteobacteria</taxon>
        <taxon>Nitrosomonadales</taxon>
        <taxon>Sterolibacteriaceae</taxon>
        <taxon>Georgfuchsia</taxon>
    </lineage>
</organism>
<proteinExistence type="inferred from homology"/>
<dbReference type="InterPro" id="IPR039424">
    <property type="entry name" value="SBP_5"/>
</dbReference>
<dbReference type="Gene3D" id="3.90.76.10">
    <property type="entry name" value="Dipeptide-binding Protein, Domain 1"/>
    <property type="match status" value="1"/>
</dbReference>
<dbReference type="GO" id="GO:0030288">
    <property type="term" value="C:outer membrane-bounded periplasmic space"/>
    <property type="evidence" value="ECO:0007669"/>
    <property type="project" value="UniProtKB-ARBA"/>
</dbReference>
<dbReference type="GO" id="GO:0043190">
    <property type="term" value="C:ATP-binding cassette (ABC) transporter complex"/>
    <property type="evidence" value="ECO:0007669"/>
    <property type="project" value="InterPro"/>
</dbReference>
<dbReference type="Gene3D" id="3.40.190.10">
    <property type="entry name" value="Periplasmic binding protein-like II"/>
    <property type="match status" value="1"/>
</dbReference>
<dbReference type="Pfam" id="PF00496">
    <property type="entry name" value="SBP_bac_5"/>
    <property type="match status" value="1"/>
</dbReference>
<feature type="signal peptide" evidence="4">
    <location>
        <begin position="1"/>
        <end position="20"/>
    </location>
</feature>
<dbReference type="SUPFAM" id="SSF53850">
    <property type="entry name" value="Periplasmic binding protein-like II"/>
    <property type="match status" value="1"/>
</dbReference>
<dbReference type="CDD" id="cd08498">
    <property type="entry name" value="PBP2_NikA_DppA_OppA_like_2"/>
    <property type="match status" value="1"/>
</dbReference>
<evidence type="ECO:0000256" key="3">
    <source>
        <dbReference type="ARBA" id="ARBA00022729"/>
    </source>
</evidence>
<keyword evidence="3 4" id="KW-0732">Signal</keyword>
<dbReference type="PIRSF" id="PIRSF002741">
    <property type="entry name" value="MppA"/>
    <property type="match status" value="1"/>
</dbReference>
<dbReference type="InterPro" id="IPR000914">
    <property type="entry name" value="SBP_5_dom"/>
</dbReference>
<protein>
    <submittedName>
        <fullName evidence="6">ABC transporter substrate-binding protein</fullName>
    </submittedName>
</protein>
<reference evidence="6" key="1">
    <citation type="submission" date="2021-04" db="EMBL/GenBank/DDBJ databases">
        <authorList>
            <person name="Hornung B."/>
        </authorList>
    </citation>
    <scope>NUCLEOTIDE SEQUENCE</scope>
    <source>
        <strain evidence="6">G5G6</strain>
    </source>
</reference>
<name>A0A916J1S7_9PROT</name>
<evidence type="ECO:0000313" key="7">
    <source>
        <dbReference type="Proteomes" id="UP000742786"/>
    </source>
</evidence>
<dbReference type="AlphaFoldDB" id="A0A916J1S7"/>
<dbReference type="Proteomes" id="UP000742786">
    <property type="component" value="Unassembled WGS sequence"/>
</dbReference>
<dbReference type="RefSeq" id="WP_220635097.1">
    <property type="nucleotide sequence ID" value="NZ_CAJQUM010000001.1"/>
</dbReference>
<dbReference type="GO" id="GO:0015833">
    <property type="term" value="P:peptide transport"/>
    <property type="evidence" value="ECO:0007669"/>
    <property type="project" value="TreeGrafter"/>
</dbReference>
<evidence type="ECO:0000256" key="4">
    <source>
        <dbReference type="SAM" id="SignalP"/>
    </source>
</evidence>
<dbReference type="PROSITE" id="PS01040">
    <property type="entry name" value="SBP_BACTERIAL_5"/>
    <property type="match status" value="1"/>
</dbReference>
<evidence type="ECO:0000313" key="6">
    <source>
        <dbReference type="EMBL" id="CAG4883099.1"/>
    </source>
</evidence>
<dbReference type="GO" id="GO:1904680">
    <property type="term" value="F:peptide transmembrane transporter activity"/>
    <property type="evidence" value="ECO:0007669"/>
    <property type="project" value="TreeGrafter"/>
</dbReference>
<dbReference type="PANTHER" id="PTHR30290:SF9">
    <property type="entry name" value="OLIGOPEPTIDE-BINDING PROTEIN APPA"/>
    <property type="match status" value="1"/>
</dbReference>
<accession>A0A916J1S7</accession>